<dbReference type="Proteomes" id="UP000789366">
    <property type="component" value="Unassembled WGS sequence"/>
</dbReference>
<protein>
    <submittedName>
        <fullName evidence="1">4734_t:CDS:1</fullName>
    </submittedName>
</protein>
<feature type="non-terminal residue" evidence="1">
    <location>
        <position position="265"/>
    </location>
</feature>
<accession>A0ACA9P269</accession>
<name>A0ACA9P269_9GLOM</name>
<evidence type="ECO:0000313" key="2">
    <source>
        <dbReference type="Proteomes" id="UP000789366"/>
    </source>
</evidence>
<organism evidence="1 2">
    <name type="scientific">Cetraspora pellucida</name>
    <dbReference type="NCBI Taxonomy" id="1433469"/>
    <lineage>
        <taxon>Eukaryota</taxon>
        <taxon>Fungi</taxon>
        <taxon>Fungi incertae sedis</taxon>
        <taxon>Mucoromycota</taxon>
        <taxon>Glomeromycotina</taxon>
        <taxon>Glomeromycetes</taxon>
        <taxon>Diversisporales</taxon>
        <taxon>Gigasporaceae</taxon>
        <taxon>Cetraspora</taxon>
    </lineage>
</organism>
<gene>
    <name evidence="1" type="ORF">SPELUC_LOCUS10273</name>
</gene>
<feature type="non-terminal residue" evidence="1">
    <location>
        <position position="1"/>
    </location>
</feature>
<dbReference type="EMBL" id="CAJVPW010018736">
    <property type="protein sequence ID" value="CAG8683211.1"/>
    <property type="molecule type" value="Genomic_DNA"/>
</dbReference>
<comment type="caution">
    <text evidence="1">The sequence shown here is derived from an EMBL/GenBank/DDBJ whole genome shotgun (WGS) entry which is preliminary data.</text>
</comment>
<reference evidence="1" key="1">
    <citation type="submission" date="2021-06" db="EMBL/GenBank/DDBJ databases">
        <authorList>
            <person name="Kallberg Y."/>
            <person name="Tangrot J."/>
            <person name="Rosling A."/>
        </authorList>
    </citation>
    <scope>NUCLEOTIDE SEQUENCE</scope>
    <source>
        <strain evidence="1">28 12/20/2015</strain>
    </source>
</reference>
<proteinExistence type="predicted"/>
<sequence>VVTSFLALTVVLLSFIGLEKLELPIAANSTLTGYPTWHPYVPDLDENRFNTILLFSNLICFFASIFGFYWAFYPPQDKRLISHFYENNTVVTSTRHFNLLLANYIFFTWLAYVAYLILDVGKLWSPIGLLYNVAEISLLACIHYGGKITAIKYWAWVLRYLVIIIIGCVWLDFPYDAFWYQLQGQSIQVALVITFFRLYFTTRRKLHEHESSLPINIERENPEPSDPPEDTIPHEPSSEYPLPLSFFPQPKQIVTLIVASSVHLL</sequence>
<keyword evidence="2" id="KW-1185">Reference proteome</keyword>
<evidence type="ECO:0000313" key="1">
    <source>
        <dbReference type="EMBL" id="CAG8683211.1"/>
    </source>
</evidence>